<dbReference type="InterPro" id="IPR002933">
    <property type="entry name" value="Peptidase_M20"/>
</dbReference>
<feature type="binding site" evidence="7">
    <location>
        <position position="193"/>
    </location>
    <ligand>
        <name>Zn(2+)</name>
        <dbReference type="ChEBI" id="CHEBI:29105"/>
        <label>1</label>
    </ligand>
</feature>
<keyword evidence="6" id="KW-0464">Manganese</keyword>
<dbReference type="NCBIfam" id="TIGR01879">
    <property type="entry name" value="hydantase"/>
    <property type="match status" value="1"/>
</dbReference>
<dbReference type="AlphaFoldDB" id="A0A285UEX6"/>
<dbReference type="NCBIfam" id="NF009531">
    <property type="entry name" value="PRK12893.1-5"/>
    <property type="match status" value="1"/>
</dbReference>
<comment type="cofactor">
    <cofactor evidence="1">
        <name>Mn(2+)</name>
        <dbReference type="ChEBI" id="CHEBI:29035"/>
    </cofactor>
</comment>
<feature type="binding site" evidence="8">
    <location>
        <position position="218"/>
    </location>
    <ligand>
        <name>allantoate</name>
        <dbReference type="ChEBI" id="CHEBI:17536"/>
    </ligand>
</feature>
<evidence type="ECO:0000256" key="2">
    <source>
        <dbReference type="ARBA" id="ARBA00006153"/>
    </source>
</evidence>
<gene>
    <name evidence="10" type="ORF">SAMN05892877_107178</name>
</gene>
<reference evidence="10 11" key="1">
    <citation type="submission" date="2017-08" db="EMBL/GenBank/DDBJ databases">
        <authorList>
            <person name="de Groot N.N."/>
        </authorList>
    </citation>
    <scope>NUCLEOTIDE SEQUENCE [LARGE SCALE GENOMIC DNA]</scope>
    <source>
        <strain evidence="10 11">JC85</strain>
    </source>
</reference>
<proteinExistence type="inferred from homology"/>
<dbReference type="PIRSF" id="PIRSF001235">
    <property type="entry name" value="Amidase_carbamoylase"/>
    <property type="match status" value="1"/>
</dbReference>
<feature type="binding site" evidence="7">
    <location>
        <position position="86"/>
    </location>
    <ligand>
        <name>Zn(2+)</name>
        <dbReference type="ChEBI" id="CHEBI:29105"/>
        <label>1</label>
    </ligand>
</feature>
<comment type="cofactor">
    <cofactor evidence="7">
        <name>Zn(2+)</name>
        <dbReference type="ChEBI" id="CHEBI:29105"/>
    </cofactor>
    <text evidence="7">Binds 2 Zn(2+) ions per subunit.</text>
</comment>
<keyword evidence="5 10" id="KW-0378">Hydrolase</keyword>
<feature type="binding site" evidence="8">
    <location>
        <position position="294"/>
    </location>
    <ligand>
        <name>allantoate</name>
        <dbReference type="ChEBI" id="CHEBI:17536"/>
    </ligand>
</feature>
<evidence type="ECO:0000256" key="8">
    <source>
        <dbReference type="PIRSR" id="PIRSR001235-2"/>
    </source>
</evidence>
<feature type="domain" description="Peptidase M20 dimerisation" evidence="9">
    <location>
        <begin position="213"/>
        <end position="318"/>
    </location>
</feature>
<dbReference type="InterPro" id="IPR036264">
    <property type="entry name" value="Bact_exopeptidase_dim_dom"/>
</dbReference>
<comment type="similarity">
    <text evidence="2">Belongs to the peptidase M20 family.</text>
</comment>
<evidence type="ECO:0000256" key="5">
    <source>
        <dbReference type="ARBA" id="ARBA00022801"/>
    </source>
</evidence>
<dbReference type="PROSITE" id="PS00758">
    <property type="entry name" value="ARGE_DAPE_CPG2_1"/>
    <property type="match status" value="1"/>
</dbReference>
<dbReference type="Proteomes" id="UP000219167">
    <property type="component" value="Unassembled WGS sequence"/>
</dbReference>
<dbReference type="InterPro" id="IPR010158">
    <property type="entry name" value="Amidase_Cbmase"/>
</dbReference>
<dbReference type="OrthoDB" id="9808195at2"/>
<dbReference type="PANTHER" id="PTHR32494:SF19">
    <property type="entry name" value="ALLANTOATE DEIMINASE-RELATED"/>
    <property type="match status" value="1"/>
</dbReference>
<dbReference type="SUPFAM" id="SSF55031">
    <property type="entry name" value="Bacterial exopeptidase dimerisation domain"/>
    <property type="match status" value="1"/>
</dbReference>
<dbReference type="Pfam" id="PF07687">
    <property type="entry name" value="M20_dimer"/>
    <property type="match status" value="1"/>
</dbReference>
<evidence type="ECO:0000256" key="1">
    <source>
        <dbReference type="ARBA" id="ARBA00001936"/>
    </source>
</evidence>
<dbReference type="Gene3D" id="3.40.630.10">
    <property type="entry name" value="Zn peptidases"/>
    <property type="match status" value="1"/>
</dbReference>
<dbReference type="InterPro" id="IPR011650">
    <property type="entry name" value="Peptidase_M20_dimer"/>
</dbReference>
<keyword evidence="4 7" id="KW-0479">Metal-binding</keyword>
<evidence type="ECO:0000256" key="3">
    <source>
        <dbReference type="ARBA" id="ARBA00011738"/>
    </source>
</evidence>
<dbReference type="SUPFAM" id="SSF53187">
    <property type="entry name" value="Zn-dependent exopeptidases"/>
    <property type="match status" value="1"/>
</dbReference>
<feature type="binding site" evidence="7">
    <location>
        <position position="132"/>
    </location>
    <ligand>
        <name>Zn(2+)</name>
        <dbReference type="ChEBI" id="CHEBI:29105"/>
        <label>2</label>
    </ligand>
</feature>
<sequence>MSAPRTNLPVDPARIADVIDGLAAITEPDRPYTRRAFTALHPEGRAFLEARFREAGLETRIDAAGNLIGRRPGKTPGLGTIMLGSHSDTVPDGGRFDGIAGVAAALAVARALIERGTELDHDLEIVDFLAEEVSIFGVSCIGSRGMAGVLPEDWLARESGGLTLAEGIRQAGGDPLRLAGEARGDIATFLELHIEQGPVLEEEKFDIGVVTAIAGITRIEIVVEGRADHAGTTPMGGRADALAAAARLVTGVEALAKSFSGGRFHFTATVGEFSIEPNAANVVPSRARLLIDARAEERAMMELFVNSLDQMAEQIARETGTAISTPRRISDNPPTPSDAMLVKVLDEACSAVGASHRRMVSGAGHDTAWMARVTRSAMIFVPCRGGRSHAPEEFAENDDIALGASVLLHAVIQLDHGLQTLNQEGR</sequence>
<dbReference type="Gene3D" id="3.30.70.360">
    <property type="match status" value="1"/>
</dbReference>
<name>A0A285UEX6_9HYPH</name>
<keyword evidence="11" id="KW-1185">Reference proteome</keyword>
<feature type="binding site" evidence="7">
    <location>
        <position position="389"/>
    </location>
    <ligand>
        <name>Zn(2+)</name>
        <dbReference type="ChEBI" id="CHEBI:29105"/>
        <label>2</label>
    </ligand>
</feature>
<evidence type="ECO:0000259" key="9">
    <source>
        <dbReference type="Pfam" id="PF07687"/>
    </source>
</evidence>
<dbReference type="PANTHER" id="PTHR32494">
    <property type="entry name" value="ALLANTOATE DEIMINASE-RELATED"/>
    <property type="match status" value="1"/>
</dbReference>
<evidence type="ECO:0000256" key="4">
    <source>
        <dbReference type="ARBA" id="ARBA00022723"/>
    </source>
</evidence>
<feature type="binding site" evidence="7">
    <location>
        <position position="97"/>
    </location>
    <ligand>
        <name>Zn(2+)</name>
        <dbReference type="ChEBI" id="CHEBI:29105"/>
        <label>2</label>
    </ligand>
</feature>
<evidence type="ECO:0000313" key="10">
    <source>
        <dbReference type="EMBL" id="SOC40369.1"/>
    </source>
</evidence>
<dbReference type="Pfam" id="PF01546">
    <property type="entry name" value="Peptidase_M20"/>
    <property type="match status" value="1"/>
</dbReference>
<feature type="binding site" evidence="7">
    <location>
        <position position="97"/>
    </location>
    <ligand>
        <name>Zn(2+)</name>
        <dbReference type="ChEBI" id="CHEBI:29105"/>
        <label>1</label>
    </ligand>
</feature>
<evidence type="ECO:0000313" key="11">
    <source>
        <dbReference type="Proteomes" id="UP000219167"/>
    </source>
</evidence>
<dbReference type="EMBL" id="OBQD01000007">
    <property type="protein sequence ID" value="SOC40369.1"/>
    <property type="molecule type" value="Genomic_DNA"/>
</dbReference>
<keyword evidence="7" id="KW-0862">Zinc</keyword>
<dbReference type="RefSeq" id="WP_097139766.1">
    <property type="nucleotide sequence ID" value="NZ_OBQD01000007.1"/>
</dbReference>
<dbReference type="InterPro" id="IPR001261">
    <property type="entry name" value="ArgE/DapE_CS"/>
</dbReference>
<feature type="binding site" evidence="8">
    <location>
        <position position="281"/>
    </location>
    <ligand>
        <name>allantoate</name>
        <dbReference type="ChEBI" id="CHEBI:17536"/>
    </ligand>
</feature>
<dbReference type="CDD" id="cd03884">
    <property type="entry name" value="M20_bAS"/>
    <property type="match status" value="1"/>
</dbReference>
<organism evidence="10 11">
    <name type="scientific">Rhizobium subbaraonis</name>
    <dbReference type="NCBI Taxonomy" id="908946"/>
    <lineage>
        <taxon>Bacteria</taxon>
        <taxon>Pseudomonadati</taxon>
        <taxon>Pseudomonadota</taxon>
        <taxon>Alphaproteobacteria</taxon>
        <taxon>Hyphomicrobiales</taxon>
        <taxon>Rhizobiaceae</taxon>
        <taxon>Rhizobium/Agrobacterium group</taxon>
        <taxon>Rhizobium</taxon>
    </lineage>
</organism>
<protein>
    <submittedName>
        <fullName evidence="10">N-carbamoyl-L-amino-acid hydrolase</fullName>
    </submittedName>
</protein>
<dbReference type="GO" id="GO:0016813">
    <property type="term" value="F:hydrolase activity, acting on carbon-nitrogen (but not peptide) bonds, in linear amidines"/>
    <property type="evidence" value="ECO:0007669"/>
    <property type="project" value="InterPro"/>
</dbReference>
<evidence type="ECO:0000256" key="6">
    <source>
        <dbReference type="ARBA" id="ARBA00023211"/>
    </source>
</evidence>
<evidence type="ECO:0000256" key="7">
    <source>
        <dbReference type="PIRSR" id="PIRSR001235-1"/>
    </source>
</evidence>
<accession>A0A285UEX6</accession>
<dbReference type="GO" id="GO:0046872">
    <property type="term" value="F:metal ion binding"/>
    <property type="evidence" value="ECO:0007669"/>
    <property type="project" value="UniProtKB-KW"/>
</dbReference>
<comment type="subunit">
    <text evidence="3">Homodimer.</text>
</comment>